<comment type="similarity">
    <text evidence="3">Belongs to the nudE family.</text>
</comment>
<reference evidence="11" key="2">
    <citation type="submission" date="2022-10" db="EMBL/GenBank/DDBJ databases">
        <authorList>
            <consortium name="ENA_rothamsted_submissions"/>
            <consortium name="culmorum"/>
            <person name="King R."/>
        </authorList>
    </citation>
    <scope>NUCLEOTIDE SEQUENCE</scope>
</reference>
<reference evidence="11" key="1">
    <citation type="submission" date="2022-01" db="EMBL/GenBank/DDBJ databases">
        <authorList>
            <person name="King R."/>
        </authorList>
    </citation>
    <scope>NUCLEOTIDE SEQUENCE</scope>
</reference>
<dbReference type="GO" id="GO:0000132">
    <property type="term" value="P:establishment of mitotic spindle orientation"/>
    <property type="evidence" value="ECO:0007669"/>
    <property type="project" value="TreeGrafter"/>
</dbReference>
<evidence type="ECO:0000256" key="4">
    <source>
        <dbReference type="ARBA" id="ARBA00022490"/>
    </source>
</evidence>
<proteinExistence type="inferred from homology"/>
<sequence length="285" mass="33399">MNMDCGINFTNKDEEIQYWRNRAEEYLQDATRIQKEFDEFITESQQLEREYEATIDQNEKKIKELTLGNNRAQNEADSLRIKLEQIHKENANLEIEISNSKKEKMQMSQYIRDLEQKNDDLERSRRIIEESIAGIEAAFNSAIERNAMLESEVDEKHTLKEKLQRLADETRDLKQELLVKERDKLPDNERFLNGYKNSVIDSNRLRENETQTTPAKHDYHQAPISPASRVMALNIVSDLIRKVGGLERRLEKSKYEYRDISTNDIRRSRSSAKPNTAPGLHGLTK</sequence>
<dbReference type="GO" id="GO:0005874">
    <property type="term" value="C:microtubule"/>
    <property type="evidence" value="ECO:0007669"/>
    <property type="project" value="UniProtKB-KW"/>
</dbReference>
<dbReference type="PANTHER" id="PTHR10921">
    <property type="entry name" value="NUCLEAR DISTRIBUTION PROTEIN NUDE HOMOLOG 1"/>
    <property type="match status" value="1"/>
</dbReference>
<comment type="subcellular location">
    <subcellularLocation>
        <location evidence="2">Cytoplasm</location>
        <location evidence="2">Cytoskeleton</location>
        <location evidence="2">Microtubule organizing center</location>
        <location evidence="2">Centrosome</location>
    </subcellularLocation>
    <subcellularLocation>
        <location evidence="1">Cytoplasm</location>
        <location evidence="1">Cytoskeleton</location>
        <location evidence="1">Spindle</location>
    </subcellularLocation>
</comment>
<dbReference type="GO" id="GO:0007059">
    <property type="term" value="P:chromosome segregation"/>
    <property type="evidence" value="ECO:0007669"/>
    <property type="project" value="TreeGrafter"/>
</dbReference>
<dbReference type="AlphaFoldDB" id="A0A9P0DLU8"/>
<name>A0A9P0DLU8_PHACE</name>
<evidence type="ECO:0000256" key="7">
    <source>
        <dbReference type="ARBA" id="ARBA00023212"/>
    </source>
</evidence>
<evidence type="ECO:0000256" key="6">
    <source>
        <dbReference type="ARBA" id="ARBA00023054"/>
    </source>
</evidence>
<accession>A0A9P0DLU8</accession>
<dbReference type="GO" id="GO:0000776">
    <property type="term" value="C:kinetochore"/>
    <property type="evidence" value="ECO:0007669"/>
    <property type="project" value="TreeGrafter"/>
</dbReference>
<dbReference type="GO" id="GO:0005813">
    <property type="term" value="C:centrosome"/>
    <property type="evidence" value="ECO:0007669"/>
    <property type="project" value="UniProtKB-SubCell"/>
</dbReference>
<dbReference type="GO" id="GO:0005871">
    <property type="term" value="C:kinesin complex"/>
    <property type="evidence" value="ECO:0007669"/>
    <property type="project" value="TreeGrafter"/>
</dbReference>
<dbReference type="InterPro" id="IPR033494">
    <property type="entry name" value="NUDE"/>
</dbReference>
<evidence type="ECO:0000259" key="10">
    <source>
        <dbReference type="Pfam" id="PF04880"/>
    </source>
</evidence>
<evidence type="ECO:0000256" key="1">
    <source>
        <dbReference type="ARBA" id="ARBA00004186"/>
    </source>
</evidence>
<dbReference type="EMBL" id="OU896722">
    <property type="protein sequence ID" value="CAH1154631.1"/>
    <property type="molecule type" value="Genomic_DNA"/>
</dbReference>
<dbReference type="GO" id="GO:0016477">
    <property type="term" value="P:cell migration"/>
    <property type="evidence" value="ECO:0007669"/>
    <property type="project" value="TreeGrafter"/>
</dbReference>
<dbReference type="GO" id="GO:0005819">
    <property type="term" value="C:spindle"/>
    <property type="evidence" value="ECO:0007669"/>
    <property type="project" value="UniProtKB-SubCell"/>
</dbReference>
<dbReference type="OrthoDB" id="5877028at2759"/>
<feature type="region of interest" description="Disordered" evidence="9">
    <location>
        <begin position="257"/>
        <end position="285"/>
    </location>
</feature>
<evidence type="ECO:0000256" key="3">
    <source>
        <dbReference type="ARBA" id="ARBA00007429"/>
    </source>
</evidence>
<dbReference type="Proteomes" id="UP001153737">
    <property type="component" value="Chromosome 16"/>
</dbReference>
<keyword evidence="4" id="KW-0963">Cytoplasm</keyword>
<keyword evidence="12" id="KW-1185">Reference proteome</keyword>
<dbReference type="Pfam" id="PF04880">
    <property type="entry name" value="NUDE_C"/>
    <property type="match status" value="1"/>
</dbReference>
<keyword evidence="6 8" id="KW-0175">Coiled coil</keyword>
<keyword evidence="5" id="KW-0493">Microtubule</keyword>
<gene>
    <name evidence="11" type="ORF">PHAECO_LOCUS5182</name>
</gene>
<feature type="compositionally biased region" description="Basic and acidic residues" evidence="9">
    <location>
        <begin position="257"/>
        <end position="267"/>
    </location>
</feature>
<dbReference type="GO" id="GO:0047496">
    <property type="term" value="P:vesicle transport along microtubule"/>
    <property type="evidence" value="ECO:0007669"/>
    <property type="project" value="TreeGrafter"/>
</dbReference>
<feature type="coiled-coil region" evidence="8">
    <location>
        <begin position="30"/>
        <end position="183"/>
    </location>
</feature>
<dbReference type="GO" id="GO:0008017">
    <property type="term" value="F:microtubule binding"/>
    <property type="evidence" value="ECO:0007669"/>
    <property type="project" value="InterPro"/>
</dbReference>
<evidence type="ECO:0000256" key="9">
    <source>
        <dbReference type="SAM" id="MobiDB-lite"/>
    </source>
</evidence>
<dbReference type="GO" id="GO:0007020">
    <property type="term" value="P:microtubule nucleation"/>
    <property type="evidence" value="ECO:0007669"/>
    <property type="project" value="TreeGrafter"/>
</dbReference>
<feature type="domain" description="NUDE" evidence="10">
    <location>
        <begin position="135"/>
        <end position="227"/>
    </location>
</feature>
<keyword evidence="7" id="KW-0206">Cytoskeleton</keyword>
<dbReference type="GO" id="GO:0007100">
    <property type="term" value="P:mitotic centrosome separation"/>
    <property type="evidence" value="ECO:0007669"/>
    <property type="project" value="TreeGrafter"/>
</dbReference>
<dbReference type="InterPro" id="IPR006964">
    <property type="entry name" value="NUDE_dom"/>
</dbReference>
<evidence type="ECO:0000256" key="2">
    <source>
        <dbReference type="ARBA" id="ARBA00004300"/>
    </source>
</evidence>
<dbReference type="PANTHER" id="PTHR10921:SF1">
    <property type="entry name" value="NUCLEAR DISTRIBUTION PROTEIN NUDE HOMOLOG"/>
    <property type="match status" value="1"/>
</dbReference>
<protein>
    <recommendedName>
        <fullName evidence="10">NUDE domain-containing protein</fullName>
    </recommendedName>
</protein>
<dbReference type="GO" id="GO:0051642">
    <property type="term" value="P:centrosome localization"/>
    <property type="evidence" value="ECO:0007669"/>
    <property type="project" value="TreeGrafter"/>
</dbReference>
<organism evidence="11 12">
    <name type="scientific">Phaedon cochleariae</name>
    <name type="common">Mustard beetle</name>
    <dbReference type="NCBI Taxonomy" id="80249"/>
    <lineage>
        <taxon>Eukaryota</taxon>
        <taxon>Metazoa</taxon>
        <taxon>Ecdysozoa</taxon>
        <taxon>Arthropoda</taxon>
        <taxon>Hexapoda</taxon>
        <taxon>Insecta</taxon>
        <taxon>Pterygota</taxon>
        <taxon>Neoptera</taxon>
        <taxon>Endopterygota</taxon>
        <taxon>Coleoptera</taxon>
        <taxon>Polyphaga</taxon>
        <taxon>Cucujiformia</taxon>
        <taxon>Chrysomeloidea</taxon>
        <taxon>Chrysomelidae</taxon>
        <taxon>Chrysomelinae</taxon>
        <taxon>Chrysomelini</taxon>
        <taxon>Phaedon</taxon>
    </lineage>
</organism>
<dbReference type="Gene3D" id="6.10.250.1080">
    <property type="match status" value="1"/>
</dbReference>
<evidence type="ECO:0000313" key="11">
    <source>
        <dbReference type="EMBL" id="CAH1154631.1"/>
    </source>
</evidence>
<evidence type="ECO:0000256" key="8">
    <source>
        <dbReference type="SAM" id="Coils"/>
    </source>
</evidence>
<evidence type="ECO:0000256" key="5">
    <source>
        <dbReference type="ARBA" id="ARBA00022701"/>
    </source>
</evidence>
<evidence type="ECO:0000313" key="12">
    <source>
        <dbReference type="Proteomes" id="UP001153737"/>
    </source>
</evidence>